<gene>
    <name evidence="8" type="ORF">CYCCA115_LOCUS22628</name>
</gene>
<dbReference type="InterPro" id="IPR029045">
    <property type="entry name" value="ClpP/crotonase-like_dom_sf"/>
</dbReference>
<dbReference type="GO" id="GO:0008236">
    <property type="term" value="F:serine-type peptidase activity"/>
    <property type="evidence" value="ECO:0007669"/>
    <property type="project" value="UniProtKB-KW"/>
</dbReference>
<feature type="compositionally biased region" description="Basic and acidic residues" evidence="5">
    <location>
        <begin position="171"/>
        <end position="198"/>
    </location>
</feature>
<organism evidence="8 9">
    <name type="scientific">Cylindrotheca closterium</name>
    <dbReference type="NCBI Taxonomy" id="2856"/>
    <lineage>
        <taxon>Eukaryota</taxon>
        <taxon>Sar</taxon>
        <taxon>Stramenopiles</taxon>
        <taxon>Ochrophyta</taxon>
        <taxon>Bacillariophyta</taxon>
        <taxon>Bacillariophyceae</taxon>
        <taxon>Bacillariophycidae</taxon>
        <taxon>Bacillariales</taxon>
        <taxon>Bacillariaceae</taxon>
        <taxon>Cylindrotheca</taxon>
    </lineage>
</organism>
<dbReference type="Pfam" id="PF01343">
    <property type="entry name" value="Peptidase_S49"/>
    <property type="match status" value="1"/>
</dbReference>
<dbReference type="Gene3D" id="3.90.226.10">
    <property type="entry name" value="2-enoyl-CoA Hydratase, Chain A, domain 1"/>
    <property type="match status" value="1"/>
</dbReference>
<dbReference type="AlphaFoldDB" id="A0AAD2GCG5"/>
<name>A0AAD2GCG5_9STRA</name>
<sequence>MKASSRKVSSFSSSLMIVTATIICLGLSGSGSGRGSSSIPTVHAGHPWVSSTTATRKSKPTSTTTAKRRFLATDEDPIAVIPTSSKTRKHTRIKQEDEDAAETKPPKRRSFFFQSRKTDDETKTTEELEPKDKPQNKRKTAPWKETRKPNVDEPTKKRQPLFRFSNRPSKNSKEEKKEADGKSTENNDPKKDKDEEKARRKSRFQRAREARQERRQQQQQQQEKEATHKTTPSNATDTTEESATTNNSTSTDEATNDESKTTSTTSASNNSTSASNTNTTITLFDGVPPRNMPPTRYPPPSMYYHRPYPSRQSGGITLDGSGGPSSMPSNTAILATAIISIVGVASRLWLVLFITNKLASDAEDLLPPIQHFVWECLNDKYSKDARIFDKALRQAPMGFTKWQWKAYLKQEKQKHRRLRKQEKQAALLQLEQARDEMDSNSNTSTTQEERSNSNAAALAMGSLDENPMMSILRRQSPDFPTQTTIVVDLTPKNEPLNLSYLSDIVNLLIQVHSSKNHNKNLDRRIAPMQTEVVLLLTSPGGAVTTYGLAAAQVARLEKAGIRTTVCVDHVAASGGYMIASQTSQILAAPFAMVGSIGVIQEGFNINKLMEKYGVKPLVLKAGEHKNQLSTFGPVSDKDMKDETKRIEEVHESFIELCTSNRPSLDPAICDGSVLLANRALESGLVDRILTSDEYLWERICAGDHVLKLHRSRTDQRRVFARALDLLPHLKQRIQGMHLQKMVTYLVQGYAFFSMARNQLFPILLQHQ</sequence>
<feature type="region of interest" description="Disordered" evidence="5">
    <location>
        <begin position="431"/>
        <end position="454"/>
    </location>
</feature>
<comment type="caution">
    <text evidence="8">The sequence shown here is derived from an EMBL/GenBank/DDBJ whole genome shotgun (WGS) entry which is preliminary data.</text>
</comment>
<feature type="compositionally biased region" description="Polar residues" evidence="5">
    <location>
        <begin position="49"/>
        <end position="65"/>
    </location>
</feature>
<evidence type="ECO:0000256" key="5">
    <source>
        <dbReference type="SAM" id="MobiDB-lite"/>
    </source>
</evidence>
<keyword evidence="6" id="KW-0732">Signal</keyword>
<keyword evidence="2" id="KW-0645">Protease</keyword>
<dbReference type="EMBL" id="CAKOGP040002314">
    <property type="protein sequence ID" value="CAJ1967132.1"/>
    <property type="molecule type" value="Genomic_DNA"/>
</dbReference>
<accession>A0AAD2GCG5</accession>
<evidence type="ECO:0000313" key="8">
    <source>
        <dbReference type="EMBL" id="CAJ1967132.1"/>
    </source>
</evidence>
<evidence type="ECO:0000313" key="9">
    <source>
        <dbReference type="Proteomes" id="UP001295423"/>
    </source>
</evidence>
<proteinExistence type="inferred from homology"/>
<dbReference type="GO" id="GO:0006508">
    <property type="term" value="P:proteolysis"/>
    <property type="evidence" value="ECO:0007669"/>
    <property type="project" value="UniProtKB-KW"/>
</dbReference>
<feature type="chain" id="PRO_5041939009" description="Peptidase S49 domain-containing protein" evidence="6">
    <location>
        <begin position="21"/>
        <end position="767"/>
    </location>
</feature>
<evidence type="ECO:0000256" key="6">
    <source>
        <dbReference type="SAM" id="SignalP"/>
    </source>
</evidence>
<feature type="region of interest" description="Disordered" evidence="5">
    <location>
        <begin position="30"/>
        <end position="296"/>
    </location>
</feature>
<dbReference type="Gene3D" id="6.20.330.10">
    <property type="match status" value="1"/>
</dbReference>
<feature type="compositionally biased region" description="Basic and acidic residues" evidence="5">
    <location>
        <begin position="142"/>
        <end position="156"/>
    </location>
</feature>
<comment type="similarity">
    <text evidence="1">Belongs to the peptidase S49 family.</text>
</comment>
<feature type="domain" description="Peptidase S49" evidence="7">
    <location>
        <begin position="557"/>
        <end position="693"/>
    </location>
</feature>
<feature type="compositionally biased region" description="Low complexity" evidence="5">
    <location>
        <begin position="261"/>
        <end position="280"/>
    </location>
</feature>
<dbReference type="PANTHER" id="PTHR42987">
    <property type="entry name" value="PEPTIDASE S49"/>
    <property type="match status" value="1"/>
</dbReference>
<evidence type="ECO:0000256" key="1">
    <source>
        <dbReference type="ARBA" id="ARBA00008683"/>
    </source>
</evidence>
<keyword evidence="4" id="KW-0720">Serine protease</keyword>
<feature type="signal peptide" evidence="6">
    <location>
        <begin position="1"/>
        <end position="20"/>
    </location>
</feature>
<evidence type="ECO:0000259" key="7">
    <source>
        <dbReference type="Pfam" id="PF01343"/>
    </source>
</evidence>
<reference evidence="8" key="1">
    <citation type="submission" date="2023-08" db="EMBL/GenBank/DDBJ databases">
        <authorList>
            <person name="Audoor S."/>
            <person name="Bilcke G."/>
        </authorList>
    </citation>
    <scope>NUCLEOTIDE SEQUENCE</scope>
</reference>
<dbReference type="InterPro" id="IPR047272">
    <property type="entry name" value="S49_SppA_C"/>
</dbReference>
<dbReference type="Proteomes" id="UP001295423">
    <property type="component" value="Unassembled WGS sequence"/>
</dbReference>
<keyword evidence="3" id="KW-0378">Hydrolase</keyword>
<dbReference type="PANTHER" id="PTHR42987:SF4">
    <property type="entry name" value="PROTEASE SOHB-RELATED"/>
    <property type="match status" value="1"/>
</dbReference>
<evidence type="ECO:0000256" key="3">
    <source>
        <dbReference type="ARBA" id="ARBA00022801"/>
    </source>
</evidence>
<keyword evidence="9" id="KW-1185">Reference proteome</keyword>
<evidence type="ECO:0000256" key="2">
    <source>
        <dbReference type="ARBA" id="ARBA00022670"/>
    </source>
</evidence>
<feature type="compositionally biased region" description="Basic and acidic residues" evidence="5">
    <location>
        <begin position="116"/>
        <end position="135"/>
    </location>
</feature>
<feature type="compositionally biased region" description="Low complexity" evidence="5">
    <location>
        <begin position="233"/>
        <end position="253"/>
    </location>
</feature>
<protein>
    <recommendedName>
        <fullName evidence="7">Peptidase S49 domain-containing protein</fullName>
    </recommendedName>
</protein>
<dbReference type="InterPro" id="IPR002142">
    <property type="entry name" value="Peptidase_S49"/>
</dbReference>
<dbReference type="SUPFAM" id="SSF52096">
    <property type="entry name" value="ClpP/crotonase"/>
    <property type="match status" value="1"/>
</dbReference>
<evidence type="ECO:0000256" key="4">
    <source>
        <dbReference type="ARBA" id="ARBA00022825"/>
    </source>
</evidence>
<dbReference type="CDD" id="cd07023">
    <property type="entry name" value="S49_Sppa_N_C"/>
    <property type="match status" value="1"/>
</dbReference>
<feature type="compositionally biased region" description="Basic and acidic residues" evidence="5">
    <location>
        <begin position="206"/>
        <end position="228"/>
    </location>
</feature>